<evidence type="ECO:0000313" key="3">
    <source>
        <dbReference type="Proteomes" id="UP000199137"/>
    </source>
</evidence>
<dbReference type="STRING" id="112413.SAMN05421854_10395"/>
<dbReference type="EMBL" id="FOWC01000003">
    <property type="protein sequence ID" value="SFO81681.1"/>
    <property type="molecule type" value="Genomic_DNA"/>
</dbReference>
<feature type="compositionally biased region" description="Polar residues" evidence="1">
    <location>
        <begin position="155"/>
        <end position="170"/>
    </location>
</feature>
<evidence type="ECO:0000256" key="1">
    <source>
        <dbReference type="SAM" id="MobiDB-lite"/>
    </source>
</evidence>
<protein>
    <submittedName>
        <fullName evidence="2">Uncharacterized protein</fullName>
    </submittedName>
</protein>
<accession>A0A1I5KAP2</accession>
<sequence>MIGKRRLWHRMRYGTAGSSRRRRVPARSSCAATRSPPSTDPASPDARREPILPRNPAASRAAQGNPVAPIGSSDGRGRRSFSRAGAPHRSPWPPPARSTTSSSWSRKTAPPTPISARWPRSARPAGQSRPTRRNPASRTTARPASAGSRRKAPARTSSSVRSPTCRSTPGSPRAAFSGGDSTPGALVQPNSAGKPTGERRAPSVTPHAVAADPRRAARADGGAATCRRRLARIFRQEQRWRGSR</sequence>
<name>A0A1I5KAP2_9PSEU</name>
<feature type="region of interest" description="Disordered" evidence="1">
    <location>
        <begin position="1"/>
        <end position="223"/>
    </location>
</feature>
<feature type="compositionally biased region" description="Basic residues" evidence="1">
    <location>
        <begin position="1"/>
        <end position="12"/>
    </location>
</feature>
<dbReference type="Proteomes" id="UP000199137">
    <property type="component" value="Unassembled WGS sequence"/>
</dbReference>
<proteinExistence type="predicted"/>
<dbReference type="AlphaFoldDB" id="A0A1I5KAP2"/>
<reference evidence="2 3" key="1">
    <citation type="submission" date="2016-10" db="EMBL/GenBank/DDBJ databases">
        <authorList>
            <person name="de Groot N.N."/>
        </authorList>
    </citation>
    <scope>NUCLEOTIDE SEQUENCE [LARGE SCALE GENOMIC DNA]</scope>
    <source>
        <strain evidence="2 3">DSM 44637</strain>
    </source>
</reference>
<evidence type="ECO:0000313" key="2">
    <source>
        <dbReference type="EMBL" id="SFO81681.1"/>
    </source>
</evidence>
<feature type="compositionally biased region" description="Low complexity" evidence="1">
    <location>
        <begin position="26"/>
        <end position="44"/>
    </location>
</feature>
<feature type="compositionally biased region" description="Low complexity" evidence="1">
    <location>
        <begin position="97"/>
        <end position="106"/>
    </location>
</feature>
<gene>
    <name evidence="2" type="ORF">SAMN05421854_10395</name>
</gene>
<organism evidence="2 3">
    <name type="scientific">Amycolatopsis rubida</name>
    <dbReference type="NCBI Taxonomy" id="112413"/>
    <lineage>
        <taxon>Bacteria</taxon>
        <taxon>Bacillati</taxon>
        <taxon>Actinomycetota</taxon>
        <taxon>Actinomycetes</taxon>
        <taxon>Pseudonocardiales</taxon>
        <taxon>Pseudonocardiaceae</taxon>
        <taxon>Amycolatopsis</taxon>
    </lineage>
</organism>